<feature type="chain" id="PRO_5041638376" evidence="2">
    <location>
        <begin position="18"/>
        <end position="108"/>
    </location>
</feature>
<evidence type="ECO:0000256" key="2">
    <source>
        <dbReference type="SAM" id="SignalP"/>
    </source>
</evidence>
<name>A0AA85FQ74_9TREM</name>
<dbReference type="WBParaSite" id="SRDH1_58330.1">
    <property type="protein sequence ID" value="SRDH1_58330.1"/>
    <property type="gene ID" value="SRDH1_58330"/>
</dbReference>
<keyword evidence="2" id="KW-0732">Signal</keyword>
<evidence type="ECO:0000313" key="4">
    <source>
        <dbReference type="WBParaSite" id="SRDH1_58330.1"/>
    </source>
</evidence>
<reference evidence="4" key="2">
    <citation type="submission" date="2023-11" db="UniProtKB">
        <authorList>
            <consortium name="WormBaseParasite"/>
        </authorList>
    </citation>
    <scope>IDENTIFICATION</scope>
</reference>
<evidence type="ECO:0000313" key="3">
    <source>
        <dbReference type="Proteomes" id="UP000050792"/>
    </source>
</evidence>
<keyword evidence="3" id="KW-1185">Reference proteome</keyword>
<feature type="signal peptide" evidence="2">
    <location>
        <begin position="1"/>
        <end position="17"/>
    </location>
</feature>
<evidence type="ECO:0000256" key="1">
    <source>
        <dbReference type="SAM" id="MobiDB-lite"/>
    </source>
</evidence>
<protein>
    <submittedName>
        <fullName evidence="4">Uncharacterized protein</fullName>
    </submittedName>
</protein>
<proteinExistence type="predicted"/>
<feature type="region of interest" description="Disordered" evidence="1">
    <location>
        <begin position="87"/>
        <end position="108"/>
    </location>
</feature>
<dbReference type="AlphaFoldDB" id="A0AA85FQ74"/>
<feature type="compositionally biased region" description="Low complexity" evidence="1">
    <location>
        <begin position="98"/>
        <end position="108"/>
    </location>
</feature>
<dbReference type="Proteomes" id="UP000050792">
    <property type="component" value="Unassembled WGS sequence"/>
</dbReference>
<accession>A0AA85FQ74</accession>
<sequence>MIRLSLICLTFISLIMANKPRSFNAPFIINTNGSMVLSINGYNYTLNDKLNLKVEDGICDTDIDFSRPNEKEKKDKKGIRIMTVACERETEDDDSTESAETTNTTVKK</sequence>
<organism evidence="3 4">
    <name type="scientific">Schistosoma rodhaini</name>
    <dbReference type="NCBI Taxonomy" id="6188"/>
    <lineage>
        <taxon>Eukaryota</taxon>
        <taxon>Metazoa</taxon>
        <taxon>Spiralia</taxon>
        <taxon>Lophotrochozoa</taxon>
        <taxon>Platyhelminthes</taxon>
        <taxon>Trematoda</taxon>
        <taxon>Digenea</taxon>
        <taxon>Strigeidida</taxon>
        <taxon>Schistosomatoidea</taxon>
        <taxon>Schistosomatidae</taxon>
        <taxon>Schistosoma</taxon>
    </lineage>
</organism>
<reference evidence="3" key="1">
    <citation type="submission" date="2022-06" db="EMBL/GenBank/DDBJ databases">
        <authorList>
            <person name="Berger JAMES D."/>
            <person name="Berger JAMES D."/>
        </authorList>
    </citation>
    <scope>NUCLEOTIDE SEQUENCE [LARGE SCALE GENOMIC DNA]</scope>
</reference>